<dbReference type="Pfam" id="PF03693">
    <property type="entry name" value="ParD_antitoxin"/>
    <property type="match status" value="1"/>
</dbReference>
<dbReference type="InterPro" id="IPR010985">
    <property type="entry name" value="Ribbon_hlx_hlx"/>
</dbReference>
<reference evidence="4" key="1">
    <citation type="journal article" date="2019" name="Int. J. Syst. Evol. Microbiol.">
        <title>The Global Catalogue of Microorganisms (GCM) 10K type strain sequencing project: providing services to taxonomists for standard genome sequencing and annotation.</title>
        <authorList>
            <consortium name="The Broad Institute Genomics Platform"/>
            <consortium name="The Broad Institute Genome Sequencing Center for Infectious Disease"/>
            <person name="Wu L."/>
            <person name="Ma J."/>
        </authorList>
    </citation>
    <scope>NUCLEOTIDE SEQUENCE [LARGE SCALE GENOMIC DNA]</scope>
    <source>
        <strain evidence="4">CGMCC 1.12766</strain>
    </source>
</reference>
<dbReference type="Proteomes" id="UP000648722">
    <property type="component" value="Unassembled WGS sequence"/>
</dbReference>
<dbReference type="InterPro" id="IPR022789">
    <property type="entry name" value="ParD"/>
</dbReference>
<keyword evidence="2" id="KW-1277">Toxin-antitoxin system</keyword>
<dbReference type="SUPFAM" id="SSF47598">
    <property type="entry name" value="Ribbon-helix-helix"/>
    <property type="match status" value="1"/>
</dbReference>
<dbReference type="CDD" id="cd22231">
    <property type="entry name" value="RHH_NikR_HicB-like"/>
    <property type="match status" value="1"/>
</dbReference>
<evidence type="ECO:0000313" key="4">
    <source>
        <dbReference type="Proteomes" id="UP000648722"/>
    </source>
</evidence>
<comment type="similarity">
    <text evidence="1">Belongs to the ParD antitoxin family.</text>
</comment>
<evidence type="ECO:0000256" key="1">
    <source>
        <dbReference type="ARBA" id="ARBA00008580"/>
    </source>
</evidence>
<dbReference type="EMBL" id="BMFS01000008">
    <property type="protein sequence ID" value="GGH02857.1"/>
    <property type="molecule type" value="Genomic_DNA"/>
</dbReference>
<dbReference type="NCBIfam" id="TIGR02606">
    <property type="entry name" value="antidote_CC2985"/>
    <property type="match status" value="1"/>
</dbReference>
<organism evidence="3 4">
    <name type="scientific">Glycocaulis albus</name>
    <dbReference type="NCBI Taxonomy" id="1382801"/>
    <lineage>
        <taxon>Bacteria</taxon>
        <taxon>Pseudomonadati</taxon>
        <taxon>Pseudomonadota</taxon>
        <taxon>Alphaproteobacteria</taxon>
        <taxon>Maricaulales</taxon>
        <taxon>Maricaulaceae</taxon>
        <taxon>Glycocaulis</taxon>
    </lineage>
</organism>
<sequence>METPMPSSYALGGHFESLMDELIASGRYNSKSEIIRDGLRLLEDREALRQARLEALRTAIAEGANSGPGIDADAVFDRLEAKYRAMAQGAAE</sequence>
<keyword evidence="4" id="KW-1185">Reference proteome</keyword>
<dbReference type="Gene3D" id="6.10.10.120">
    <property type="entry name" value="Antitoxin ParD1-like"/>
    <property type="match status" value="1"/>
</dbReference>
<proteinExistence type="inferred from homology"/>
<gene>
    <name evidence="3" type="ORF">GCM10007420_18970</name>
</gene>
<comment type="caution">
    <text evidence="3">The sequence shown here is derived from an EMBL/GenBank/DDBJ whole genome shotgun (WGS) entry which is preliminary data.</text>
</comment>
<dbReference type="PANTHER" id="PTHR36582:SF2">
    <property type="entry name" value="ANTITOXIN PARD"/>
    <property type="match status" value="1"/>
</dbReference>
<protein>
    <submittedName>
        <fullName evidence="3">Addiction module antitoxin</fullName>
    </submittedName>
</protein>
<dbReference type="PANTHER" id="PTHR36582">
    <property type="entry name" value="ANTITOXIN PARD"/>
    <property type="match status" value="1"/>
</dbReference>
<evidence type="ECO:0000313" key="3">
    <source>
        <dbReference type="EMBL" id="GGH02857.1"/>
    </source>
</evidence>
<dbReference type="InterPro" id="IPR038296">
    <property type="entry name" value="ParD_sf"/>
</dbReference>
<accession>A0ABQ1XUA0</accession>
<evidence type="ECO:0000256" key="2">
    <source>
        <dbReference type="ARBA" id="ARBA00022649"/>
    </source>
</evidence>
<name>A0ABQ1XUA0_9PROT</name>